<feature type="transmembrane region" description="Helical" evidence="1">
    <location>
        <begin position="176"/>
        <end position="196"/>
    </location>
</feature>
<evidence type="ECO:0000313" key="3">
    <source>
        <dbReference type="Proteomes" id="UP001595859"/>
    </source>
</evidence>
<keyword evidence="3" id="KW-1185">Reference proteome</keyword>
<dbReference type="InterPro" id="IPR046206">
    <property type="entry name" value="DUF6239"/>
</dbReference>
<dbReference type="RefSeq" id="WP_378058994.1">
    <property type="nucleotide sequence ID" value="NZ_JBHSIS010000017.1"/>
</dbReference>
<proteinExistence type="predicted"/>
<feature type="transmembrane region" description="Helical" evidence="1">
    <location>
        <begin position="56"/>
        <end position="77"/>
    </location>
</feature>
<feature type="transmembrane region" description="Helical" evidence="1">
    <location>
        <begin position="26"/>
        <end position="44"/>
    </location>
</feature>
<name>A0ABV9S5L5_9PSEU</name>
<evidence type="ECO:0000256" key="1">
    <source>
        <dbReference type="SAM" id="Phobius"/>
    </source>
</evidence>
<evidence type="ECO:0000313" key="2">
    <source>
        <dbReference type="EMBL" id="MFC4857002.1"/>
    </source>
</evidence>
<keyword evidence="1" id="KW-1133">Transmembrane helix</keyword>
<dbReference type="Proteomes" id="UP001595859">
    <property type="component" value="Unassembled WGS sequence"/>
</dbReference>
<organism evidence="2 3">
    <name type="scientific">Actinophytocola glycyrrhizae</name>
    <dbReference type="NCBI Taxonomy" id="2044873"/>
    <lineage>
        <taxon>Bacteria</taxon>
        <taxon>Bacillati</taxon>
        <taxon>Actinomycetota</taxon>
        <taxon>Actinomycetes</taxon>
        <taxon>Pseudonocardiales</taxon>
        <taxon>Pseudonocardiaceae</taxon>
    </lineage>
</organism>
<reference evidence="3" key="1">
    <citation type="journal article" date="2019" name="Int. J. Syst. Evol. Microbiol.">
        <title>The Global Catalogue of Microorganisms (GCM) 10K type strain sequencing project: providing services to taxonomists for standard genome sequencing and annotation.</title>
        <authorList>
            <consortium name="The Broad Institute Genomics Platform"/>
            <consortium name="The Broad Institute Genome Sequencing Center for Infectious Disease"/>
            <person name="Wu L."/>
            <person name="Ma J."/>
        </authorList>
    </citation>
    <scope>NUCLEOTIDE SEQUENCE [LARGE SCALE GENOMIC DNA]</scope>
    <source>
        <strain evidence="3">ZS-22-S1</strain>
    </source>
</reference>
<keyword evidence="1" id="KW-0812">Transmembrane</keyword>
<protein>
    <submittedName>
        <fullName evidence="2">DUF6239 family natural product biosynthesis protein</fullName>
    </submittedName>
</protein>
<comment type="caution">
    <text evidence="2">The sequence shown here is derived from an EMBL/GenBank/DDBJ whole genome shotgun (WGS) entry which is preliminary data.</text>
</comment>
<sequence>MPVVLLAQGGGHSHTLSVGVSIGPTVLRIALLAAIPVIAGFALLRGFLAEPGRRSLAGVIMAAGVVATLELLLSGGLNLSQRLVPLLLALLALPLYLVLSRDERFRPAVDRARRYAPWVFWPAAALAAWQFVLAWFAGAGTARTATLLHTGVLLAVVALAWFVITRTRRAASTMSVRFGAAALAMGLIASGAQAMVLRPAGTVPGVAVAAEVDTGDGVVDVLVVPNLPGWNLVRVTEAGVAVAAVGGDFVPAVARPGATGAWAAVELPAGPGEVRVRRGGGTGSLTVDTGTGDPAPALLAGPDGTECAAALLGRALGTDAPVPDGFRCPAGALSDADADALRDVVAAVAAQGHRWLTVAGDDSPRGRAATEVVHAAAAAWRLEVRPPAAVAARPGPMVIVSGWTAAATTLRTRPHATVHTAPWLAMEPPRAPGFGDYGTDLRERFPGVEPSVSGYRAWREARAGAAPDDRAAP</sequence>
<gene>
    <name evidence="2" type="ORF">ACFPCV_26195</name>
</gene>
<dbReference type="Pfam" id="PF19752">
    <property type="entry name" value="DUF6239"/>
    <property type="match status" value="1"/>
</dbReference>
<feature type="transmembrane region" description="Helical" evidence="1">
    <location>
        <begin position="144"/>
        <end position="164"/>
    </location>
</feature>
<feature type="transmembrane region" description="Helical" evidence="1">
    <location>
        <begin position="119"/>
        <end position="138"/>
    </location>
</feature>
<keyword evidence="1" id="KW-0472">Membrane</keyword>
<dbReference type="EMBL" id="JBHSIS010000017">
    <property type="protein sequence ID" value="MFC4857002.1"/>
    <property type="molecule type" value="Genomic_DNA"/>
</dbReference>
<accession>A0ABV9S5L5</accession>
<feature type="transmembrane region" description="Helical" evidence="1">
    <location>
        <begin position="83"/>
        <end position="99"/>
    </location>
</feature>